<organism evidence="1 2">
    <name type="scientific">Nelumbo nucifera</name>
    <name type="common">Sacred lotus</name>
    <dbReference type="NCBI Taxonomy" id="4432"/>
    <lineage>
        <taxon>Eukaryota</taxon>
        <taxon>Viridiplantae</taxon>
        <taxon>Streptophyta</taxon>
        <taxon>Embryophyta</taxon>
        <taxon>Tracheophyta</taxon>
        <taxon>Spermatophyta</taxon>
        <taxon>Magnoliopsida</taxon>
        <taxon>Proteales</taxon>
        <taxon>Nelumbonaceae</taxon>
        <taxon>Nelumbo</taxon>
    </lineage>
</organism>
<dbReference type="AlphaFoldDB" id="A0A822ZV38"/>
<accession>A0A822ZV38</accession>
<dbReference type="EMBL" id="DUZY01000008">
    <property type="protein sequence ID" value="DAD47215.1"/>
    <property type="molecule type" value="Genomic_DNA"/>
</dbReference>
<gene>
    <name evidence="1" type="ORF">HUJ06_017152</name>
</gene>
<protein>
    <submittedName>
        <fullName evidence="1">Uncharacterized protein</fullName>
    </submittedName>
</protein>
<sequence>MIAAVLEDKCPKGSNELAFSKVVTKSLTQNPTVDNQ</sequence>
<keyword evidence="2" id="KW-1185">Reference proteome</keyword>
<proteinExistence type="predicted"/>
<reference evidence="1 2" key="1">
    <citation type="journal article" date="2020" name="Mol. Biol. Evol.">
        <title>Distinct Expression and Methylation Patterns for Genes with Different Fates following a Single Whole-Genome Duplication in Flowering Plants.</title>
        <authorList>
            <person name="Shi T."/>
            <person name="Rahmani R.S."/>
            <person name="Gugger P.F."/>
            <person name="Wang M."/>
            <person name="Li H."/>
            <person name="Zhang Y."/>
            <person name="Li Z."/>
            <person name="Wang Q."/>
            <person name="Van de Peer Y."/>
            <person name="Marchal K."/>
            <person name="Chen J."/>
        </authorList>
    </citation>
    <scope>NUCLEOTIDE SEQUENCE [LARGE SCALE GENOMIC DNA]</scope>
    <source>
        <tissue evidence="1">Leaf</tissue>
    </source>
</reference>
<name>A0A822ZV38_NELNU</name>
<evidence type="ECO:0000313" key="2">
    <source>
        <dbReference type="Proteomes" id="UP000607653"/>
    </source>
</evidence>
<evidence type="ECO:0000313" key="1">
    <source>
        <dbReference type="EMBL" id="DAD47215.1"/>
    </source>
</evidence>
<comment type="caution">
    <text evidence="1">The sequence shown here is derived from an EMBL/GenBank/DDBJ whole genome shotgun (WGS) entry which is preliminary data.</text>
</comment>
<dbReference type="Proteomes" id="UP000607653">
    <property type="component" value="Unassembled WGS sequence"/>
</dbReference>